<feature type="chain" id="PRO_5047218531" evidence="1">
    <location>
        <begin position="25"/>
        <end position="302"/>
    </location>
</feature>
<dbReference type="EMBL" id="JAVJIU010000003">
    <property type="protein sequence ID" value="MDR5590871.1"/>
    <property type="molecule type" value="Genomic_DNA"/>
</dbReference>
<dbReference type="InterPro" id="IPR011990">
    <property type="entry name" value="TPR-like_helical_dom_sf"/>
</dbReference>
<reference evidence="3" key="1">
    <citation type="submission" date="2023-07" db="EMBL/GenBank/DDBJ databases">
        <title>Christiangramia sp. SM2212., a novel bacterium of the family Flavobacteriaceae isolated from the sea sediment.</title>
        <authorList>
            <person name="Wang J."/>
            <person name="Zhang X."/>
        </authorList>
    </citation>
    <scope>NUCLEOTIDE SEQUENCE [LARGE SCALE GENOMIC DNA]</scope>
    <source>
        <strain evidence="3">SM2212</strain>
    </source>
</reference>
<dbReference type="Gene3D" id="1.25.40.10">
    <property type="entry name" value="Tetratricopeptide repeat domain"/>
    <property type="match status" value="1"/>
</dbReference>
<protein>
    <submittedName>
        <fullName evidence="2">Uncharacterized protein</fullName>
    </submittedName>
</protein>
<accession>A0ABU1ER76</accession>
<proteinExistence type="predicted"/>
<feature type="signal peptide" evidence="1">
    <location>
        <begin position="1"/>
        <end position="24"/>
    </location>
</feature>
<evidence type="ECO:0000256" key="1">
    <source>
        <dbReference type="SAM" id="SignalP"/>
    </source>
</evidence>
<name>A0ABU1ER76_9FLAO</name>
<sequence length="302" mass="34708">MRSEINLKWIISFMLVCFISGAVAQNASSESVDKLFKVYQDEGIEAAIVAYNKSNPNKEYEGLQEPLNQLGYRLLNQEKDVDAAQKVFLAQIDEYPEQPNPYDSYADAMMKKGDKEEAKKHLKKAISMMDNWKDKEASKNLMIASKSKLARLEDKHKGLNFLAGNWEVKSYGVKDGEKTLRFTDDVSFEPSKFNSVIITRFFNEEDQFEGTQLITYDAIDDEYDIVRVDNNQLNGFHTSTFKIKENTSNKTVVIETSEENGEMKKSKHVFTKSNGELKWEIHEMGDENKENMVAVNEMKKKN</sequence>
<dbReference type="Proteomes" id="UP001257234">
    <property type="component" value="Unassembled WGS sequence"/>
</dbReference>
<evidence type="ECO:0000313" key="3">
    <source>
        <dbReference type="Proteomes" id="UP001257234"/>
    </source>
</evidence>
<evidence type="ECO:0000313" key="2">
    <source>
        <dbReference type="EMBL" id="MDR5590871.1"/>
    </source>
</evidence>
<comment type="caution">
    <text evidence="2">The sequence shown here is derived from an EMBL/GenBank/DDBJ whole genome shotgun (WGS) entry which is preliminary data.</text>
</comment>
<dbReference type="RefSeq" id="WP_309561742.1">
    <property type="nucleotide sequence ID" value="NZ_JAVJIU010000003.1"/>
</dbReference>
<organism evidence="2 3">
    <name type="scientific">Christiangramia sediminicola</name>
    <dbReference type="NCBI Taxonomy" id="3073267"/>
    <lineage>
        <taxon>Bacteria</taxon>
        <taxon>Pseudomonadati</taxon>
        <taxon>Bacteroidota</taxon>
        <taxon>Flavobacteriia</taxon>
        <taxon>Flavobacteriales</taxon>
        <taxon>Flavobacteriaceae</taxon>
        <taxon>Christiangramia</taxon>
    </lineage>
</organism>
<gene>
    <name evidence="2" type="ORF">RE431_09470</name>
</gene>
<dbReference type="SUPFAM" id="SSF48452">
    <property type="entry name" value="TPR-like"/>
    <property type="match status" value="1"/>
</dbReference>
<keyword evidence="3" id="KW-1185">Reference proteome</keyword>
<keyword evidence="1" id="KW-0732">Signal</keyword>